<evidence type="ECO:0000256" key="1">
    <source>
        <dbReference type="ARBA" id="ARBA00004141"/>
    </source>
</evidence>
<dbReference type="InterPro" id="IPR036259">
    <property type="entry name" value="MFS_trans_sf"/>
</dbReference>
<reference evidence="9" key="1">
    <citation type="submission" date="2023-08" db="EMBL/GenBank/DDBJ databases">
        <title>Functional and genomic diversity of the sorghum phyllosphere microbiome.</title>
        <authorList>
            <person name="Shade A."/>
        </authorList>
    </citation>
    <scope>NUCLEOTIDE SEQUENCE</scope>
    <source>
        <strain evidence="9">SORGH_AS_0201</strain>
    </source>
</reference>
<dbReference type="FunFam" id="1.20.1250.20:FF:000018">
    <property type="entry name" value="MFS transporter permease"/>
    <property type="match status" value="1"/>
</dbReference>
<comment type="caution">
    <text evidence="9">The sequence shown here is derived from an EMBL/GenBank/DDBJ whole genome shotgun (WGS) entry which is preliminary data.</text>
</comment>
<sequence>MANLDTSVSQVQFDPLYRKVAWRVLPLLLLGYIIAYLDRVNVGFAKLAMLSDLGMSDAAYGLGAGIFFIGYFIFEVPSNLMLHRVGAKLWIARIMITWGLVSSLMAFTGPIAQLLGISNELTFYGLRFLLGICEAGFFPGVILYLTYWFPSALHSRMMAIVILGNPVSFIFGGPLSGAIMYYMGGGSLLAGWQWMFVIEAVPAVLVGIIVLCLLDNGIQSAKWLSTSEKAELTRRLAVEAAAKPSIALKRLYAMPIIWLLTVIYVLLMLGNYGINFWVPTIIKNAGVASLLDVGLITAIPYVFGAVTMVWVTRQAQRSGNQRSYAALMSVLAGIGLILCAAFPQHLLLMILGVALAVGGSLSAIALFWGLPGAFLRGAAAAAGIAIINSFGNLGGFAGPYLLGLLTTLFGSAHYGLMLLGGCLLVCATLILWVTRRPMSAAGTALPARS</sequence>
<comment type="subcellular location">
    <subcellularLocation>
        <location evidence="1">Membrane</location>
        <topology evidence="1">Multi-pass membrane protein</topology>
    </subcellularLocation>
</comment>
<feature type="transmembrane region" description="Helical" evidence="7">
    <location>
        <begin position="377"/>
        <end position="402"/>
    </location>
</feature>
<dbReference type="PANTHER" id="PTHR43791">
    <property type="entry name" value="PERMEASE-RELATED"/>
    <property type="match status" value="1"/>
</dbReference>
<evidence type="ECO:0000256" key="3">
    <source>
        <dbReference type="ARBA" id="ARBA00022692"/>
    </source>
</evidence>
<dbReference type="CDD" id="cd17319">
    <property type="entry name" value="MFS_ExuT_GudP_like"/>
    <property type="match status" value="1"/>
</dbReference>
<gene>
    <name evidence="9" type="ORF">QE440_000956</name>
</gene>
<evidence type="ECO:0000256" key="7">
    <source>
        <dbReference type="SAM" id="Phobius"/>
    </source>
</evidence>
<dbReference type="Pfam" id="PF07690">
    <property type="entry name" value="MFS_1"/>
    <property type="match status" value="1"/>
</dbReference>
<evidence type="ECO:0000259" key="8">
    <source>
        <dbReference type="PROSITE" id="PS50850"/>
    </source>
</evidence>
<feature type="transmembrane region" description="Helical" evidence="7">
    <location>
        <begin position="20"/>
        <end position="38"/>
    </location>
</feature>
<evidence type="ECO:0000256" key="4">
    <source>
        <dbReference type="ARBA" id="ARBA00022797"/>
    </source>
</evidence>
<keyword evidence="2" id="KW-0813">Transport</keyword>
<evidence type="ECO:0000313" key="10">
    <source>
        <dbReference type="Proteomes" id="UP001268036"/>
    </source>
</evidence>
<dbReference type="Gene3D" id="1.20.1250.20">
    <property type="entry name" value="MFS general substrate transporter like domains"/>
    <property type="match status" value="2"/>
</dbReference>
<dbReference type="InterPro" id="IPR011701">
    <property type="entry name" value="MFS"/>
</dbReference>
<evidence type="ECO:0000256" key="5">
    <source>
        <dbReference type="ARBA" id="ARBA00022989"/>
    </source>
</evidence>
<organism evidence="9 10">
    <name type="scientific">Pseudomonas oryzihabitans</name>
    <dbReference type="NCBI Taxonomy" id="47885"/>
    <lineage>
        <taxon>Bacteria</taxon>
        <taxon>Pseudomonadati</taxon>
        <taxon>Pseudomonadota</taxon>
        <taxon>Gammaproteobacteria</taxon>
        <taxon>Pseudomonadales</taxon>
        <taxon>Pseudomonadaceae</taxon>
        <taxon>Pseudomonas</taxon>
    </lineage>
</organism>
<dbReference type="GO" id="GO:0022857">
    <property type="term" value="F:transmembrane transporter activity"/>
    <property type="evidence" value="ECO:0007669"/>
    <property type="project" value="InterPro"/>
</dbReference>
<dbReference type="EMBL" id="JAVJAF010000001">
    <property type="protein sequence ID" value="MDR6233215.1"/>
    <property type="molecule type" value="Genomic_DNA"/>
</dbReference>
<dbReference type="InterPro" id="IPR020846">
    <property type="entry name" value="MFS_dom"/>
</dbReference>
<evidence type="ECO:0000256" key="2">
    <source>
        <dbReference type="ARBA" id="ARBA00022448"/>
    </source>
</evidence>
<dbReference type="PANTHER" id="PTHR43791:SF36">
    <property type="entry name" value="TRANSPORTER, PUTATIVE (AFU_ORTHOLOGUE AFUA_6G08340)-RELATED"/>
    <property type="match status" value="1"/>
</dbReference>
<feature type="domain" description="Major facilitator superfamily (MFS) profile" evidence="8">
    <location>
        <begin position="24"/>
        <end position="438"/>
    </location>
</feature>
<feature type="transmembrane region" description="Helical" evidence="7">
    <location>
        <begin position="124"/>
        <end position="147"/>
    </location>
</feature>
<accession>A0AAJ2BIT4</accession>
<evidence type="ECO:0000313" key="9">
    <source>
        <dbReference type="EMBL" id="MDR6233215.1"/>
    </source>
</evidence>
<evidence type="ECO:0000256" key="6">
    <source>
        <dbReference type="ARBA" id="ARBA00023136"/>
    </source>
</evidence>
<keyword evidence="5 7" id="KW-1133">Transmembrane helix</keyword>
<dbReference type="PROSITE" id="PS50850">
    <property type="entry name" value="MFS"/>
    <property type="match status" value="1"/>
</dbReference>
<feature type="transmembrane region" description="Helical" evidence="7">
    <location>
        <begin position="414"/>
        <end position="433"/>
    </location>
</feature>
<dbReference type="GO" id="GO:0016020">
    <property type="term" value="C:membrane"/>
    <property type="evidence" value="ECO:0007669"/>
    <property type="project" value="UniProtKB-SubCell"/>
</dbReference>
<feature type="transmembrane region" description="Helical" evidence="7">
    <location>
        <begin position="90"/>
        <end position="112"/>
    </location>
</feature>
<feature type="transmembrane region" description="Helical" evidence="7">
    <location>
        <begin position="159"/>
        <end position="182"/>
    </location>
</feature>
<feature type="transmembrane region" description="Helical" evidence="7">
    <location>
        <begin position="58"/>
        <end position="78"/>
    </location>
</feature>
<dbReference type="SUPFAM" id="SSF103473">
    <property type="entry name" value="MFS general substrate transporter"/>
    <property type="match status" value="1"/>
</dbReference>
<keyword evidence="6 7" id="KW-0472">Membrane</keyword>
<dbReference type="Proteomes" id="UP001268036">
    <property type="component" value="Unassembled WGS sequence"/>
</dbReference>
<keyword evidence="3 7" id="KW-0812">Transmembrane</keyword>
<dbReference type="AlphaFoldDB" id="A0AAJ2BIT4"/>
<feature type="transmembrane region" description="Helical" evidence="7">
    <location>
        <begin position="251"/>
        <end position="274"/>
    </location>
</feature>
<dbReference type="RefSeq" id="WP_309755899.1">
    <property type="nucleotide sequence ID" value="NZ_JAVJAF010000001.1"/>
</dbReference>
<keyword evidence="4" id="KW-0058">Aromatic hydrocarbons catabolism</keyword>
<feature type="transmembrane region" description="Helical" evidence="7">
    <location>
        <begin position="286"/>
        <end position="311"/>
    </location>
</feature>
<proteinExistence type="predicted"/>
<protein>
    <submittedName>
        <fullName evidence="9">MFS family permease</fullName>
    </submittedName>
</protein>
<feature type="transmembrane region" description="Helical" evidence="7">
    <location>
        <begin position="323"/>
        <end position="343"/>
    </location>
</feature>
<name>A0AAJ2BIT4_9PSED</name>
<feature type="transmembrane region" description="Helical" evidence="7">
    <location>
        <begin position="349"/>
        <end position="370"/>
    </location>
</feature>
<feature type="transmembrane region" description="Helical" evidence="7">
    <location>
        <begin position="194"/>
        <end position="214"/>
    </location>
</feature>